<feature type="region of interest" description="Disordered" evidence="1">
    <location>
        <begin position="1"/>
        <end position="21"/>
    </location>
</feature>
<feature type="domain" description="DUF7950" evidence="2">
    <location>
        <begin position="214"/>
        <end position="355"/>
    </location>
</feature>
<name>A0A8T2V113_CERRI</name>
<dbReference type="AlphaFoldDB" id="A0A8T2V113"/>
<dbReference type="OrthoDB" id="1922150at2759"/>
<evidence type="ECO:0000313" key="3">
    <source>
        <dbReference type="EMBL" id="KAH7439454.1"/>
    </source>
</evidence>
<dbReference type="OMA" id="PKVMRIN"/>
<feature type="compositionally biased region" description="Low complexity" evidence="1">
    <location>
        <begin position="1"/>
        <end position="15"/>
    </location>
</feature>
<reference evidence="3" key="1">
    <citation type="submission" date="2021-08" db="EMBL/GenBank/DDBJ databases">
        <title>WGS assembly of Ceratopteris richardii.</title>
        <authorList>
            <person name="Marchant D.B."/>
            <person name="Chen G."/>
            <person name="Jenkins J."/>
            <person name="Shu S."/>
            <person name="Leebens-Mack J."/>
            <person name="Grimwood J."/>
            <person name="Schmutz J."/>
            <person name="Soltis P."/>
            <person name="Soltis D."/>
            <person name="Chen Z.-H."/>
        </authorList>
    </citation>
    <scope>NUCLEOTIDE SEQUENCE</scope>
    <source>
        <strain evidence="3">Whitten #5841</strain>
        <tissue evidence="3">Leaf</tissue>
    </source>
</reference>
<dbReference type="EMBL" id="CM035409">
    <property type="protein sequence ID" value="KAH7439454.1"/>
    <property type="molecule type" value="Genomic_DNA"/>
</dbReference>
<comment type="caution">
    <text evidence="3">The sequence shown here is derived from an EMBL/GenBank/DDBJ whole genome shotgun (WGS) entry which is preliminary data.</text>
</comment>
<dbReference type="InterPro" id="IPR057710">
    <property type="entry name" value="DUF7950"/>
</dbReference>
<dbReference type="PANTHER" id="PTHR33595:SF7">
    <property type="entry name" value="OS12G0242500 PROTEIN"/>
    <property type="match status" value="1"/>
</dbReference>
<protein>
    <recommendedName>
        <fullName evidence="2">DUF7950 domain-containing protein</fullName>
    </recommendedName>
</protein>
<accession>A0A8T2V113</accession>
<gene>
    <name evidence="3" type="ORF">KP509_04G061700</name>
</gene>
<evidence type="ECO:0000313" key="4">
    <source>
        <dbReference type="Proteomes" id="UP000825935"/>
    </source>
</evidence>
<dbReference type="PANTHER" id="PTHR33595">
    <property type="entry name" value="VON WILLEBRAND FACTOR A DOMAIN PROTEIN"/>
    <property type="match status" value="1"/>
</dbReference>
<evidence type="ECO:0000259" key="2">
    <source>
        <dbReference type="Pfam" id="PF25821"/>
    </source>
</evidence>
<proteinExistence type="predicted"/>
<evidence type="ECO:0000256" key="1">
    <source>
        <dbReference type="SAM" id="MobiDB-lite"/>
    </source>
</evidence>
<keyword evidence="4" id="KW-1185">Reference proteome</keyword>
<dbReference type="Pfam" id="PF25821">
    <property type="entry name" value="DUF7950"/>
    <property type="match status" value="1"/>
</dbReference>
<sequence length="361" mass="39585">MERAAASASPSVLPPVDRKGKTMQSDMFGSVGYTFNVDDRSDALGSCILKMGTRLKHNASCEIQFFKAPQPSRFDEEERDQAKDDVRRNSITLSFSPVQIEPSLISSNTNQPCTSIACVERIYDACLEPVMLIDDVTMRILWANSEACKGTVNAPSADMLWEPSRVAQFQIHLEGQSKFIPATLWRLSRKLAMNIEGYISGTRIIVPEPRRPACSVISVETTTAISNAELELKYSSEHVESQLEASNLPGLIADLLNVVRWVNTAYKAMVGQPECPWLTSTVHSCSPTIAGAVLLSSNVDIPTSASSFSGRVNVKWTRRSSGHPTSMTLPCDVTAFGTEHSRRMLAWQFDIHAGLGLTCPA</sequence>
<organism evidence="3 4">
    <name type="scientific">Ceratopteris richardii</name>
    <name type="common">Triangle waterfern</name>
    <dbReference type="NCBI Taxonomy" id="49495"/>
    <lineage>
        <taxon>Eukaryota</taxon>
        <taxon>Viridiplantae</taxon>
        <taxon>Streptophyta</taxon>
        <taxon>Embryophyta</taxon>
        <taxon>Tracheophyta</taxon>
        <taxon>Polypodiopsida</taxon>
        <taxon>Polypodiidae</taxon>
        <taxon>Polypodiales</taxon>
        <taxon>Pteridineae</taxon>
        <taxon>Pteridaceae</taxon>
        <taxon>Parkerioideae</taxon>
        <taxon>Ceratopteris</taxon>
    </lineage>
</organism>
<dbReference type="Proteomes" id="UP000825935">
    <property type="component" value="Chromosome 4"/>
</dbReference>